<evidence type="ECO:0000313" key="2">
    <source>
        <dbReference type="EMBL" id="MDT2692263.1"/>
    </source>
</evidence>
<evidence type="ECO:0000313" key="3">
    <source>
        <dbReference type="Proteomes" id="UP001183682"/>
    </source>
</evidence>
<dbReference type="Pfam" id="PF18106">
    <property type="entry name" value="Rol_Rep_N"/>
    <property type="match status" value="1"/>
</dbReference>
<dbReference type="SUPFAM" id="SSF47413">
    <property type="entry name" value="lambda repressor-like DNA-binding domains"/>
    <property type="match status" value="1"/>
</dbReference>
<evidence type="ECO:0000259" key="1">
    <source>
        <dbReference type="Pfam" id="PF18106"/>
    </source>
</evidence>
<gene>
    <name evidence="2" type="ORF">P7E30_19095</name>
</gene>
<protein>
    <submittedName>
        <fullName evidence="2">Transcriptional regulator</fullName>
    </submittedName>
</protein>
<dbReference type="Proteomes" id="UP001183682">
    <property type="component" value="Unassembled WGS sequence"/>
</dbReference>
<comment type="caution">
    <text evidence="2">The sequence shown here is derived from an EMBL/GenBank/DDBJ whole genome shotgun (WGS) entry which is preliminary data.</text>
</comment>
<sequence>MSPYELRNYRKQLSMKYTSLGNRTPLSQKRFAQLMDCSTSYIRQMEQGKKRIPEDFEQRIKERFRLYMKSGIDLRAMIDYLRLSFFGTDYKTVIQRVLRMDLTEFETRPTGLYLFDCLSVRGNIWVFWHSKRTVTENVLVQFSGQGCREYEEVMREQQT</sequence>
<dbReference type="AlphaFoldDB" id="A0AAE4HST9"/>
<dbReference type="InterPro" id="IPR001387">
    <property type="entry name" value="Cro/C1-type_HTH"/>
</dbReference>
<dbReference type="GO" id="GO:0003677">
    <property type="term" value="F:DNA binding"/>
    <property type="evidence" value="ECO:0007669"/>
    <property type="project" value="InterPro"/>
</dbReference>
<organism evidence="2 3">
    <name type="scientific">Enterococcus gallinarum</name>
    <dbReference type="NCBI Taxonomy" id="1353"/>
    <lineage>
        <taxon>Bacteria</taxon>
        <taxon>Bacillati</taxon>
        <taxon>Bacillota</taxon>
        <taxon>Bacilli</taxon>
        <taxon>Lactobacillales</taxon>
        <taxon>Enterococcaceae</taxon>
        <taxon>Enterococcus</taxon>
    </lineage>
</organism>
<reference evidence="2" key="1">
    <citation type="submission" date="2023-03" db="EMBL/GenBank/DDBJ databases">
        <authorList>
            <person name="Shen W."/>
            <person name="Cai J."/>
        </authorList>
    </citation>
    <scope>NUCLEOTIDE SEQUENCE</scope>
    <source>
        <strain evidence="2">K69-2</strain>
    </source>
</reference>
<dbReference type="EMBL" id="JARPZN010000057">
    <property type="protein sequence ID" value="MDT2692263.1"/>
    <property type="molecule type" value="Genomic_DNA"/>
</dbReference>
<proteinExistence type="predicted"/>
<dbReference type="CDD" id="cd00093">
    <property type="entry name" value="HTH_XRE"/>
    <property type="match status" value="1"/>
</dbReference>
<name>A0AAE4HST9_ENTGA</name>
<accession>A0AAE4HST9</accession>
<dbReference type="InterPro" id="IPR010982">
    <property type="entry name" value="Lambda_DNA-bd_dom_sf"/>
</dbReference>
<dbReference type="InterPro" id="IPR040819">
    <property type="entry name" value="Rol_Rep_N"/>
</dbReference>
<feature type="domain" description="Rolling Circle replication initiation protein N-terminal" evidence="1">
    <location>
        <begin position="76"/>
        <end position="158"/>
    </location>
</feature>
<feature type="non-terminal residue" evidence="2">
    <location>
        <position position="159"/>
    </location>
</feature>